<dbReference type="Pfam" id="PF25059">
    <property type="entry name" value="FN3_DSCAM-DSCAML_C"/>
    <property type="match status" value="1"/>
</dbReference>
<accession>A0A8J5JW15</accession>
<evidence type="ECO:0000256" key="1">
    <source>
        <dbReference type="ARBA" id="ARBA00004236"/>
    </source>
</evidence>
<dbReference type="InterPro" id="IPR003598">
    <property type="entry name" value="Ig_sub2"/>
</dbReference>
<feature type="domain" description="Fibronectin type-III" evidence="16">
    <location>
        <begin position="710"/>
        <end position="806"/>
    </location>
</feature>
<evidence type="ECO:0000259" key="15">
    <source>
        <dbReference type="PROSITE" id="PS50835"/>
    </source>
</evidence>
<feature type="domain" description="Ig-like" evidence="15">
    <location>
        <begin position="271"/>
        <end position="378"/>
    </location>
</feature>
<dbReference type="InterPro" id="IPR013098">
    <property type="entry name" value="Ig_I-set"/>
</dbReference>
<keyword evidence="3" id="KW-1003">Cell membrane</keyword>
<keyword evidence="9 14" id="KW-0472">Membrane</keyword>
<keyword evidence="8 14" id="KW-1133">Transmembrane helix</keyword>
<dbReference type="Pfam" id="PF13927">
    <property type="entry name" value="Ig_3"/>
    <property type="match status" value="2"/>
</dbReference>
<evidence type="ECO:0000256" key="11">
    <source>
        <dbReference type="ARBA" id="ARBA00023180"/>
    </source>
</evidence>
<evidence type="ECO:0000256" key="5">
    <source>
        <dbReference type="ARBA" id="ARBA00022729"/>
    </source>
</evidence>
<feature type="region of interest" description="Disordered" evidence="13">
    <location>
        <begin position="1449"/>
        <end position="1476"/>
    </location>
</feature>
<dbReference type="InterPro" id="IPR050964">
    <property type="entry name" value="Striated_Muscle_Regulatory"/>
</dbReference>
<evidence type="ECO:0000256" key="2">
    <source>
        <dbReference type="ARBA" id="ARBA00004479"/>
    </source>
</evidence>
<keyword evidence="7" id="KW-0130">Cell adhesion</keyword>
<evidence type="ECO:0000256" key="7">
    <source>
        <dbReference type="ARBA" id="ARBA00022889"/>
    </source>
</evidence>
<dbReference type="PANTHER" id="PTHR13817:SF102">
    <property type="entry name" value="DOWN SYNDROME CELL ADHESION MOLECULE-LIKE PROTEIN DSCAM2"/>
    <property type="match status" value="1"/>
</dbReference>
<feature type="domain" description="Ig-like" evidence="15">
    <location>
        <begin position="1"/>
        <end position="81"/>
    </location>
</feature>
<feature type="domain" description="Fibronectin type-III" evidence="16">
    <location>
        <begin position="503"/>
        <end position="599"/>
    </location>
</feature>
<dbReference type="InterPro" id="IPR013783">
    <property type="entry name" value="Ig-like_fold"/>
</dbReference>
<dbReference type="FunFam" id="2.60.40.10:FF:000005">
    <property type="entry name" value="Neuronal cell adhesion molecule"/>
    <property type="match status" value="1"/>
</dbReference>
<feature type="region of interest" description="Disordered" evidence="13">
    <location>
        <begin position="1321"/>
        <end position="1375"/>
    </location>
</feature>
<evidence type="ECO:0000259" key="16">
    <source>
        <dbReference type="PROSITE" id="PS50853"/>
    </source>
</evidence>
<dbReference type="InterPro" id="IPR036116">
    <property type="entry name" value="FN3_sf"/>
</dbReference>
<dbReference type="SMART" id="SM00060">
    <property type="entry name" value="FN3"/>
    <property type="match status" value="6"/>
</dbReference>
<feature type="compositionally biased region" description="Gly residues" evidence="13">
    <location>
        <begin position="1337"/>
        <end position="1371"/>
    </location>
</feature>
<reference evidence="17" key="1">
    <citation type="journal article" date="2021" name="Sci. Adv.">
        <title>The American lobster genome reveals insights on longevity, neural, and immune adaptations.</title>
        <authorList>
            <person name="Polinski J.M."/>
            <person name="Zimin A.V."/>
            <person name="Clark K.F."/>
            <person name="Kohn A.B."/>
            <person name="Sadowski N."/>
            <person name="Timp W."/>
            <person name="Ptitsyn A."/>
            <person name="Khanna P."/>
            <person name="Romanova D.Y."/>
            <person name="Williams P."/>
            <person name="Greenwood S.J."/>
            <person name="Moroz L.L."/>
            <person name="Walt D.R."/>
            <person name="Bodnar A.G."/>
        </authorList>
    </citation>
    <scope>NUCLEOTIDE SEQUENCE</scope>
    <source>
        <strain evidence="17">GMGI-L3</strain>
    </source>
</reference>
<dbReference type="FunFam" id="2.60.40.10:FF:000093">
    <property type="entry name" value="Down syndrome cell adhesion molecule, isoform B"/>
    <property type="match status" value="1"/>
</dbReference>
<dbReference type="Pfam" id="PF00041">
    <property type="entry name" value="fn3"/>
    <property type="match status" value="5"/>
</dbReference>
<evidence type="ECO:0000256" key="4">
    <source>
        <dbReference type="ARBA" id="ARBA00022692"/>
    </source>
</evidence>
<dbReference type="CDD" id="cd20958">
    <property type="entry name" value="IgI_5_Dscam"/>
    <property type="match status" value="1"/>
</dbReference>
<dbReference type="SUPFAM" id="SSF49265">
    <property type="entry name" value="Fibronectin type III"/>
    <property type="match status" value="3"/>
</dbReference>
<dbReference type="SMART" id="SM00409">
    <property type="entry name" value="IG"/>
    <property type="match status" value="6"/>
</dbReference>
<feature type="region of interest" description="Disordered" evidence="13">
    <location>
        <begin position="1503"/>
        <end position="1549"/>
    </location>
</feature>
<evidence type="ECO:0000256" key="8">
    <source>
        <dbReference type="ARBA" id="ARBA00022989"/>
    </source>
</evidence>
<evidence type="ECO:0000256" key="6">
    <source>
        <dbReference type="ARBA" id="ARBA00022737"/>
    </source>
</evidence>
<keyword evidence="11" id="KW-0325">Glycoprotein</keyword>
<dbReference type="SMART" id="SM00408">
    <property type="entry name" value="IGc2"/>
    <property type="match status" value="5"/>
</dbReference>
<feature type="domain" description="Ig-like" evidence="15">
    <location>
        <begin position="177"/>
        <end position="262"/>
    </location>
</feature>
<feature type="domain" description="Fibronectin type-III" evidence="16">
    <location>
        <begin position="604"/>
        <end position="705"/>
    </location>
</feature>
<dbReference type="InterPro" id="IPR007110">
    <property type="entry name" value="Ig-like_dom"/>
</dbReference>
<evidence type="ECO:0000256" key="3">
    <source>
        <dbReference type="ARBA" id="ARBA00022475"/>
    </source>
</evidence>
<dbReference type="Pfam" id="PF07679">
    <property type="entry name" value="I-set"/>
    <property type="match status" value="2"/>
</dbReference>
<dbReference type="EMBL" id="JAHLQT010024159">
    <property type="protein sequence ID" value="KAG7165542.1"/>
    <property type="molecule type" value="Genomic_DNA"/>
</dbReference>
<dbReference type="GO" id="GO:0005886">
    <property type="term" value="C:plasma membrane"/>
    <property type="evidence" value="ECO:0007669"/>
    <property type="project" value="UniProtKB-SubCell"/>
</dbReference>
<dbReference type="GO" id="GO:0009653">
    <property type="term" value="P:anatomical structure morphogenesis"/>
    <property type="evidence" value="ECO:0007669"/>
    <property type="project" value="UniProtKB-ARBA"/>
</dbReference>
<dbReference type="Proteomes" id="UP000747542">
    <property type="component" value="Unassembled WGS sequence"/>
</dbReference>
<feature type="region of interest" description="Disordered" evidence="13">
    <location>
        <begin position="1393"/>
        <end position="1432"/>
    </location>
</feature>
<keyword evidence="10" id="KW-1015">Disulfide bond</keyword>
<name>A0A8J5JW15_HOMAM</name>
<feature type="transmembrane region" description="Helical" evidence="14">
    <location>
        <begin position="1183"/>
        <end position="1205"/>
    </location>
</feature>
<dbReference type="PROSITE" id="PS50835">
    <property type="entry name" value="IG_LIKE"/>
    <property type="match status" value="4"/>
</dbReference>
<feature type="compositionally biased region" description="Basic and acidic residues" evidence="13">
    <location>
        <begin position="1407"/>
        <end position="1427"/>
    </location>
</feature>
<evidence type="ECO:0000256" key="13">
    <source>
        <dbReference type="SAM" id="MobiDB-lite"/>
    </source>
</evidence>
<feature type="domain" description="Fibronectin type-III" evidence="16">
    <location>
        <begin position="958"/>
        <end position="1051"/>
    </location>
</feature>
<feature type="domain" description="Ig-like" evidence="15">
    <location>
        <begin position="86"/>
        <end position="170"/>
    </location>
</feature>
<keyword evidence="6" id="KW-0677">Repeat</keyword>
<keyword evidence="12" id="KW-0393">Immunoglobulin domain</keyword>
<dbReference type="CDD" id="cd00063">
    <property type="entry name" value="FN3"/>
    <property type="match status" value="6"/>
</dbReference>
<dbReference type="PROSITE" id="PS50853">
    <property type="entry name" value="FN3"/>
    <property type="match status" value="6"/>
</dbReference>
<dbReference type="FunFam" id="2.60.40.10:FF:000104">
    <property type="entry name" value="Down syndrome cell adhesion molecule b"/>
    <property type="match status" value="1"/>
</dbReference>
<evidence type="ECO:0000256" key="10">
    <source>
        <dbReference type="ARBA" id="ARBA00023157"/>
    </source>
</evidence>
<dbReference type="InterPro" id="IPR003961">
    <property type="entry name" value="FN3_dom"/>
</dbReference>
<gene>
    <name evidence="17" type="primary">Dscam2-L10</name>
    <name evidence="17" type="ORF">Hamer_G022386</name>
</gene>
<dbReference type="InterPro" id="IPR003599">
    <property type="entry name" value="Ig_sub"/>
</dbReference>
<proteinExistence type="predicted"/>
<dbReference type="GO" id="GO:0030154">
    <property type="term" value="P:cell differentiation"/>
    <property type="evidence" value="ECO:0007669"/>
    <property type="project" value="UniProtKB-ARBA"/>
</dbReference>
<dbReference type="FunFam" id="2.60.40.10:FF:000017">
    <property type="entry name" value="Down syndrome cell adhesion molecule b"/>
    <property type="match status" value="1"/>
</dbReference>
<feature type="non-terminal residue" evidence="17">
    <location>
        <position position="1"/>
    </location>
</feature>
<organism evidence="17 18">
    <name type="scientific">Homarus americanus</name>
    <name type="common">American lobster</name>
    <dbReference type="NCBI Taxonomy" id="6706"/>
    <lineage>
        <taxon>Eukaryota</taxon>
        <taxon>Metazoa</taxon>
        <taxon>Ecdysozoa</taxon>
        <taxon>Arthropoda</taxon>
        <taxon>Crustacea</taxon>
        <taxon>Multicrustacea</taxon>
        <taxon>Malacostraca</taxon>
        <taxon>Eumalacostraca</taxon>
        <taxon>Eucarida</taxon>
        <taxon>Decapoda</taxon>
        <taxon>Pleocyemata</taxon>
        <taxon>Astacidea</taxon>
        <taxon>Nephropoidea</taxon>
        <taxon>Nephropidae</taxon>
        <taxon>Homarus</taxon>
    </lineage>
</organism>
<evidence type="ECO:0000313" key="18">
    <source>
        <dbReference type="Proteomes" id="UP000747542"/>
    </source>
</evidence>
<feature type="domain" description="Fibronectin type-III" evidence="16">
    <location>
        <begin position="810"/>
        <end position="902"/>
    </location>
</feature>
<dbReference type="Gene3D" id="2.60.40.10">
    <property type="entry name" value="Immunoglobulins"/>
    <property type="match status" value="12"/>
</dbReference>
<evidence type="ECO:0000256" key="9">
    <source>
        <dbReference type="ARBA" id="ARBA00023136"/>
    </source>
</evidence>
<protein>
    <submittedName>
        <fullName evidence="17">Down syndrome cell adhesion molecule-like protein 2-like 10</fullName>
    </submittedName>
</protein>
<evidence type="ECO:0000313" key="17">
    <source>
        <dbReference type="EMBL" id="KAG7165542.1"/>
    </source>
</evidence>
<keyword evidence="5" id="KW-0732">Signal</keyword>
<dbReference type="InterPro" id="IPR036179">
    <property type="entry name" value="Ig-like_dom_sf"/>
</dbReference>
<dbReference type="InterPro" id="IPR056754">
    <property type="entry name" value="DSCAM/DSCAML_C"/>
</dbReference>
<dbReference type="FunFam" id="2.60.40.10:FF:000028">
    <property type="entry name" value="Neuronal cell adhesion molecule"/>
    <property type="match status" value="1"/>
</dbReference>
<comment type="caution">
    <text evidence="17">The sequence shown here is derived from an EMBL/GenBank/DDBJ whole genome shotgun (WGS) entry which is preliminary data.</text>
</comment>
<feature type="domain" description="Fibronectin type-III" evidence="16">
    <location>
        <begin position="1055"/>
        <end position="1147"/>
    </location>
</feature>
<evidence type="ECO:0000256" key="12">
    <source>
        <dbReference type="ARBA" id="ARBA00023319"/>
    </source>
</evidence>
<sequence length="1549" mass="165107">PGPSVSLKCIASGTPTPTISWALDGFQLPQNERLVMGQYVNVHGQVISHVNISGVRVEDGGSYSCTATNTAASVVHAAPLHVYGRPHVRPMGPMSAVAGETFTVRCPVAGYPISSISWAKSGRTLPINRRQVVSTDGELVITQVTRNADEGDYTCTATNKHGHASSQSLPLRVVVPPSIKPFDFGSLVSGMRTTVTCDVQMGDPPMTLMWLRDGHVLSPSVDLQISQHDTFSSSLVLTHVRPHHAGNYTCVARNEAREVRYTAQLLVRVPPRWVVEPHDVSVIRGKDAILTCHATGFPEPTVTWRKTRPGPGKRVYSGVGMNVGMGVGMGLGVGVPISRTWSNGTLMVGAATEEAEGSYLCEANNGVGAGLSAIINLQVQGKWYQTYLTKPWCVLSAAYRVWGRVGGGASWGERQAKCEARGDSPISLTVAKDGKTLDTNDYRYSVDVVEGEGVKGGTNTVRAEVRVSNVAPQDSAVIACTATNTYGSHTHHMELKVQDVPEAPRDLRVSREASRSATVTWAAPPSPNTPITHYILHLKSQTATWDGVSVRQLQAEGGSTSVVLNDLLPAKVYQVRVVAVNSVGESPSSEPLTLRTEGEAPSAAPINVQAVGISPRQVQISWSAPDPDTWNGQLLGYYVGHRLDGAVSTGRSFSFDTVGVMGAGEETWTVGGLDRFTRYIFVLQAYNAKGPGPLSTEVSTTTLEDVPEAPPDDVICAALTSTRIQVTWSPPPPALTHGRITTYTLTYTSMDDHTGLPAGESRIVNGQSATVGDLERFTNYSVTVAAATSAGVGVASHPVNCATEEDVPQAPARIKAVVSGPQSVMVTWSAPERPHGTITKYILYIRAPPERDSTRRILLPQTRWLEVTELKPRHRYEFWVSATTRVGEGPASPVVSATPSPTGIRRTGVTRVSGYEPQPDGGLLLRDCQRSDSANYTCHANNRHGSDHALYTLSIMVPPSAALLHSMGSTPTTVTVSWRPVDDGGAPIRKLTLTWRPDPGEWREVTLARHLTQYTLKELSCGTEYHLYLTSHNRIGPGAASEVITVRTKGTRPTPPPQHRLVSVNVSAVAFHLASWVDVQCAITHYIVRLRPTAQREWQSVSGRLPGTQKEYTVGELIPATTYEVSLTAANPAGDTTATYTFTTLGLTGDHLQEGLGSLGGGMLGSSGGVGASAEDVFTDPAFIVPVVISCIALVSIIIAITLCLRRRPSGGHDGAPGGEDGDPSVTTAAENKSNLAAREQYYATVRKPAPSPIHDVNALERIPEYAEDIYPYATFQIQRQEETLSTHFQTFVYQDPRRATVETLAYRKVSVQYVWRAVLNTGNGNGGGDGRDGRTGRGGSGGVSGGGGGGGGGVTGGTTVVGGGGGGGVGSAVERDSDDYARVKRCRVKYGGESEDYDDSLNSDTDTDHAASSRTESSSHLDDPHHTPISARNHHHNLLYVASDASTVASPLQERKSLPRRSRSRSSGSGNYTALGAANKGVISSSKGGLGGVGMMTTGGMGRSHAHGQSTPAQSCDALEMSETEVDRDNRRRGNNGRRRNTSFSIAV</sequence>
<dbReference type="PANTHER" id="PTHR13817">
    <property type="entry name" value="TITIN"/>
    <property type="match status" value="1"/>
</dbReference>
<dbReference type="FunFam" id="2.60.40.10:FF:000333">
    <property type="entry name" value="Down syndrome cell adhesion molecule"/>
    <property type="match status" value="1"/>
</dbReference>
<comment type="subcellular location">
    <subcellularLocation>
        <location evidence="1">Cell membrane</location>
    </subcellularLocation>
    <subcellularLocation>
        <location evidence="2">Membrane</location>
        <topology evidence="2">Single-pass type I membrane protein</topology>
    </subcellularLocation>
</comment>
<dbReference type="SUPFAM" id="SSF48726">
    <property type="entry name" value="Immunoglobulin"/>
    <property type="match status" value="6"/>
</dbReference>
<dbReference type="GO" id="GO:0098609">
    <property type="term" value="P:cell-cell adhesion"/>
    <property type="evidence" value="ECO:0007669"/>
    <property type="project" value="UniProtKB-ARBA"/>
</dbReference>
<keyword evidence="4 14" id="KW-0812">Transmembrane</keyword>
<keyword evidence="18" id="KW-1185">Reference proteome</keyword>
<evidence type="ECO:0000256" key="14">
    <source>
        <dbReference type="SAM" id="Phobius"/>
    </source>
</evidence>